<organism evidence="1">
    <name type="scientific">Sipha flava</name>
    <name type="common">yellow sugarcane aphid</name>
    <dbReference type="NCBI Taxonomy" id="143950"/>
    <lineage>
        <taxon>Eukaryota</taxon>
        <taxon>Metazoa</taxon>
        <taxon>Ecdysozoa</taxon>
        <taxon>Arthropoda</taxon>
        <taxon>Hexapoda</taxon>
        <taxon>Insecta</taxon>
        <taxon>Pterygota</taxon>
        <taxon>Neoptera</taxon>
        <taxon>Paraneoptera</taxon>
        <taxon>Hemiptera</taxon>
        <taxon>Sternorrhyncha</taxon>
        <taxon>Aphidomorpha</taxon>
        <taxon>Aphidoidea</taxon>
        <taxon>Aphididae</taxon>
        <taxon>Sipha</taxon>
    </lineage>
</organism>
<gene>
    <name evidence="1" type="ORF">g.1935</name>
</gene>
<accession>A0A2S2QWJ3</accession>
<reference evidence="1" key="1">
    <citation type="submission" date="2018-04" db="EMBL/GenBank/DDBJ databases">
        <title>Transcriptome assembly of Sipha flava.</title>
        <authorList>
            <person name="Scully E.D."/>
            <person name="Geib S.M."/>
            <person name="Palmer N.A."/>
            <person name="Koch K."/>
            <person name="Bradshaw J."/>
            <person name="Heng-Moss T."/>
            <person name="Sarath G."/>
        </authorList>
    </citation>
    <scope>NUCLEOTIDE SEQUENCE</scope>
</reference>
<protein>
    <submittedName>
        <fullName evidence="1">Uncharacterized protein</fullName>
    </submittedName>
</protein>
<proteinExistence type="predicted"/>
<dbReference type="AlphaFoldDB" id="A0A2S2QWJ3"/>
<evidence type="ECO:0000313" key="1">
    <source>
        <dbReference type="EMBL" id="MBY82064.1"/>
    </source>
</evidence>
<dbReference type="EMBL" id="GGMS01012861">
    <property type="protein sequence ID" value="MBY82064.1"/>
    <property type="molecule type" value="Transcribed_RNA"/>
</dbReference>
<name>A0A2S2QWJ3_9HEMI</name>
<sequence length="115" mass="13000">MQTYYHNFQQAEVLNAYKIVVKVKEAIDNIMKISNSVLDTCNEVTALLENQSGIVSEVNVVDSAVVHDPGKRTKIISDNQRQYLLILGPHQPKLNAYPQTEKYSFNIHGLKNSLI</sequence>